<dbReference type="InterPro" id="IPR038161">
    <property type="entry name" value="VirB9/CagX/TrbG_C_sf"/>
</dbReference>
<dbReference type="CDD" id="cd06911">
    <property type="entry name" value="VirB9_CagX_TrbG"/>
    <property type="match status" value="1"/>
</dbReference>
<evidence type="ECO:0000313" key="4">
    <source>
        <dbReference type="Proteomes" id="UP001183411"/>
    </source>
</evidence>
<sequence length="385" mass="44028">MKNFIFGVNKAIGKSHPHKNGARLKSLDYNYTKEYNYNYDEFYGIHLSSFRGLDFRHKGADLVANTPKNYTQKLKKLSLIASLLLFIGSSAYANNLNERDFANLTPKEKKDLAIAQKWINSKTTTIQGNNGEVIFLFGESMPSIVTAPLRLTDISLEPGEVIKDVQIGDSIRWAISLSISGEEPYLVSHIIVKPTDKNLQTTMNVMTNKRVYRLNLISEAKKFMPAVSFNYTNQIIHTLEDYKNQMKAKSEAKNFYKTKDDEIPSNIENLDFGYSIEGNAPFKPLRIYNDGIKTYIQMPKNLKFYEAPALMVLDSSNEKQIVNYRLKYDTFIVDRLFNKAILLSNVGSKQEKITITKHSNKANQDIVNNVLYDLSLQNKNKKDNK</sequence>
<proteinExistence type="inferred from homology"/>
<protein>
    <submittedName>
        <fullName evidence="3">P-type conjugative transfer protein TrbG</fullName>
    </submittedName>
</protein>
<gene>
    <name evidence="3" type="primary">trbG</name>
    <name evidence="3" type="ORF">QQI97_001851</name>
</gene>
<comment type="caution">
    <text evidence="3">The sequence shown here is derived from an EMBL/GenBank/DDBJ whole genome shotgun (WGS) entry which is preliminary data.</text>
</comment>
<organism evidence="3 4">
    <name type="scientific">Campylobacter jejuni</name>
    <dbReference type="NCBI Taxonomy" id="197"/>
    <lineage>
        <taxon>Bacteria</taxon>
        <taxon>Pseudomonadati</taxon>
        <taxon>Campylobacterota</taxon>
        <taxon>Epsilonproteobacteria</taxon>
        <taxon>Campylobacterales</taxon>
        <taxon>Campylobacteraceae</taxon>
        <taxon>Campylobacter</taxon>
    </lineage>
</organism>
<comment type="similarity">
    <text evidence="1">Belongs to the TrbG/VirB9 family.</text>
</comment>
<dbReference type="InterPro" id="IPR033645">
    <property type="entry name" value="VirB9/CagX/TrbG_C"/>
</dbReference>
<reference evidence="3" key="1">
    <citation type="submission" date="2023-06" db="EMBL/GenBank/DDBJ databases">
        <authorList>
            <consortium name="PulseNet: The National Subtyping Network for Foodborne Disease Surveillance"/>
        </authorList>
    </citation>
    <scope>NUCLEOTIDE SEQUENCE</scope>
    <source>
        <strain evidence="3">PNUSAC035917</strain>
    </source>
</reference>
<dbReference type="InterPro" id="IPR014142">
    <property type="entry name" value="TrbG_Ti"/>
</dbReference>
<accession>A0AAD2UVL4</accession>
<dbReference type="Gene3D" id="2.60.40.2500">
    <property type="match status" value="1"/>
</dbReference>
<dbReference type="NCBIfam" id="TIGR02775">
    <property type="entry name" value="TrbG_Ti"/>
    <property type="match status" value="1"/>
</dbReference>
<evidence type="ECO:0000256" key="2">
    <source>
        <dbReference type="ARBA" id="ARBA00022729"/>
    </source>
</evidence>
<dbReference type="AlphaFoldDB" id="A0AAD2UVL4"/>
<name>A0AAD2UVL4_CAMJU</name>
<evidence type="ECO:0000313" key="3">
    <source>
        <dbReference type="EMBL" id="ELD5187635.1"/>
    </source>
</evidence>
<dbReference type="Pfam" id="PF03524">
    <property type="entry name" value="CagX"/>
    <property type="match status" value="1"/>
</dbReference>
<evidence type="ECO:0000256" key="1">
    <source>
        <dbReference type="ARBA" id="ARBA00006135"/>
    </source>
</evidence>
<dbReference type="Proteomes" id="UP001183411">
    <property type="component" value="Unassembled WGS sequence"/>
</dbReference>
<dbReference type="InterPro" id="IPR010258">
    <property type="entry name" value="Conjugal_tfr_TrbG/VirB9/CagX"/>
</dbReference>
<dbReference type="EMBL" id="ABMIIH010000015">
    <property type="protein sequence ID" value="ELD5187635.1"/>
    <property type="molecule type" value="Genomic_DNA"/>
</dbReference>
<keyword evidence="2" id="KW-0732">Signal</keyword>